<dbReference type="AlphaFoldDB" id="A0A9E7R184"/>
<reference evidence="3" key="1">
    <citation type="submission" date="2022-09" db="EMBL/GenBank/DDBJ databases">
        <title>Diverse halophilic archaea isolated from saline environments.</title>
        <authorList>
            <person name="Cui H.-L."/>
        </authorList>
    </citation>
    <scope>NUCLEOTIDE SEQUENCE</scope>
    <source>
        <strain evidence="3">ZS-35-S2</strain>
    </source>
</reference>
<evidence type="ECO:0000313" key="4">
    <source>
        <dbReference type="Proteomes" id="UP001057580"/>
    </source>
</evidence>
<dbReference type="SUPFAM" id="SSF46785">
    <property type="entry name" value="Winged helix' DNA-binding domain"/>
    <property type="match status" value="1"/>
</dbReference>
<accession>A0A9E7R184</accession>
<evidence type="ECO:0000313" key="3">
    <source>
        <dbReference type="EMBL" id="UWM52765.1"/>
    </source>
</evidence>
<dbReference type="KEGG" id="ssai:N0B31_11440"/>
<dbReference type="InterPro" id="IPR036388">
    <property type="entry name" value="WH-like_DNA-bd_sf"/>
</dbReference>
<dbReference type="Proteomes" id="UP001057580">
    <property type="component" value="Chromosome"/>
</dbReference>
<feature type="domain" description="Methanogenesis regulatory protein FilR1 middle" evidence="1">
    <location>
        <begin position="120"/>
        <end position="247"/>
    </location>
</feature>
<dbReference type="InterPro" id="IPR036390">
    <property type="entry name" value="WH_DNA-bd_sf"/>
</dbReference>
<sequence>MDYYESDPHLLLDRAPMLEATRGDSLDRSQLQDELDISRATAYRRTSTLTEHGMLEKTPAGYQTTGSGRAVLEAVEQFKRSLAAIDKLEPLLAQLSAPELTRNVHLFADADLHVARPQNPNEPIEPWLEHFDEFDYARSLVVAGCPPKVTELGIKHAQNGVDFEAICTPLALQADQNASEEAFETIANADAPALYTHPALPFTMGIIDDVVIIGGFDDETSLPVASLTTENPEARRWAEDLYRRCKRDAEELDFVEIDSSIQSSTHD</sequence>
<keyword evidence="4" id="KW-1185">Reference proteome</keyword>
<organism evidence="3 4">
    <name type="scientific">Salinirubellus salinus</name>
    <dbReference type="NCBI Taxonomy" id="1364945"/>
    <lineage>
        <taxon>Archaea</taxon>
        <taxon>Methanobacteriati</taxon>
        <taxon>Methanobacteriota</taxon>
        <taxon>Stenosarchaea group</taxon>
        <taxon>Halobacteria</taxon>
        <taxon>Halobacteriales</taxon>
        <taxon>Natronomonadaceae</taxon>
        <taxon>Salinirubellus</taxon>
    </lineage>
</organism>
<dbReference type="GeneID" id="74943044"/>
<evidence type="ECO:0000259" key="1">
    <source>
        <dbReference type="Pfam" id="PF08350"/>
    </source>
</evidence>
<feature type="domain" description="HVO-A0261-like N-terminal" evidence="2">
    <location>
        <begin position="12"/>
        <end position="84"/>
    </location>
</feature>
<dbReference type="RefSeq" id="WP_260591760.1">
    <property type="nucleotide sequence ID" value="NZ_CP104003.1"/>
</dbReference>
<gene>
    <name evidence="3" type="ORF">N0B31_11440</name>
</gene>
<dbReference type="Pfam" id="PF25213">
    <property type="entry name" value="HVO_A0261_N"/>
    <property type="match status" value="1"/>
</dbReference>
<protein>
    <submittedName>
        <fullName evidence="3">DUF1724 domain-containing protein</fullName>
    </submittedName>
</protein>
<dbReference type="Gene3D" id="1.10.10.10">
    <property type="entry name" value="Winged helix-like DNA-binding domain superfamily/Winged helix DNA-binding domain"/>
    <property type="match status" value="1"/>
</dbReference>
<proteinExistence type="predicted"/>
<dbReference type="InterPro" id="IPR057527">
    <property type="entry name" value="HVO_A0261-like_N"/>
</dbReference>
<dbReference type="InterPro" id="IPR013561">
    <property type="entry name" value="FilR1_middle_dom"/>
</dbReference>
<dbReference type="Pfam" id="PF08350">
    <property type="entry name" value="FilR1_middle"/>
    <property type="match status" value="1"/>
</dbReference>
<evidence type="ECO:0000259" key="2">
    <source>
        <dbReference type="Pfam" id="PF25213"/>
    </source>
</evidence>
<dbReference type="EMBL" id="CP104003">
    <property type="protein sequence ID" value="UWM52765.1"/>
    <property type="molecule type" value="Genomic_DNA"/>
</dbReference>
<name>A0A9E7R184_9EURY</name>